<dbReference type="Proteomes" id="UP000054495">
    <property type="component" value="Unassembled WGS sequence"/>
</dbReference>
<evidence type="ECO:0000313" key="2">
    <source>
        <dbReference type="Proteomes" id="UP000054495"/>
    </source>
</evidence>
<name>A0A0D6LL07_9BILA</name>
<dbReference type="AlphaFoldDB" id="A0A0D6LL07"/>
<protein>
    <recommendedName>
        <fullName evidence="3">Endonuclease/exonuclease/phosphatase domain-containing protein</fullName>
    </recommendedName>
</protein>
<organism evidence="1 2">
    <name type="scientific">Ancylostoma ceylanicum</name>
    <dbReference type="NCBI Taxonomy" id="53326"/>
    <lineage>
        <taxon>Eukaryota</taxon>
        <taxon>Metazoa</taxon>
        <taxon>Ecdysozoa</taxon>
        <taxon>Nematoda</taxon>
        <taxon>Chromadorea</taxon>
        <taxon>Rhabditida</taxon>
        <taxon>Rhabditina</taxon>
        <taxon>Rhabditomorpha</taxon>
        <taxon>Strongyloidea</taxon>
        <taxon>Ancylostomatidae</taxon>
        <taxon>Ancylostomatinae</taxon>
        <taxon>Ancylostoma</taxon>
    </lineage>
</organism>
<gene>
    <name evidence="1" type="ORF">ANCCEY_08167</name>
</gene>
<proteinExistence type="predicted"/>
<evidence type="ECO:0000313" key="1">
    <source>
        <dbReference type="EMBL" id="EPB72745.1"/>
    </source>
</evidence>
<reference evidence="1 2" key="1">
    <citation type="submission" date="2013-05" db="EMBL/GenBank/DDBJ databases">
        <title>Draft genome of the parasitic nematode Anyclostoma ceylanicum.</title>
        <authorList>
            <person name="Mitreva M."/>
        </authorList>
    </citation>
    <scope>NUCLEOTIDE SEQUENCE [LARGE SCALE GENOMIC DNA]</scope>
</reference>
<keyword evidence="2" id="KW-1185">Reference proteome</keyword>
<sequence length="109" mass="12556">MKRRKIDVLCLQETSRKGNRRRPPTLLLWSGEQNRWRTEKPDGREIGDGLQLFYYGVENRIDGVAVAVAGTPEEHVLSLSLVSNRETSTFMLVKTEKDLREITEKEALK</sequence>
<evidence type="ECO:0008006" key="3">
    <source>
        <dbReference type="Google" id="ProtNLM"/>
    </source>
</evidence>
<dbReference type="EMBL" id="KE125027">
    <property type="protein sequence ID" value="EPB72745.1"/>
    <property type="molecule type" value="Genomic_DNA"/>
</dbReference>
<accession>A0A0D6LL07</accession>